<feature type="region of interest" description="Disordered" evidence="1">
    <location>
        <begin position="373"/>
        <end position="424"/>
    </location>
</feature>
<dbReference type="GeneTree" id="ENSGT00940000153469"/>
<reference evidence="3" key="3">
    <citation type="submission" date="2025-09" db="UniProtKB">
        <authorList>
            <consortium name="Ensembl"/>
        </authorList>
    </citation>
    <scope>IDENTIFICATION</scope>
</reference>
<name>A0A8C6P6K6_NOTFU</name>
<dbReference type="InterPro" id="IPR003593">
    <property type="entry name" value="AAA+_ATPase"/>
</dbReference>
<feature type="compositionally biased region" description="Polar residues" evidence="1">
    <location>
        <begin position="408"/>
        <end position="424"/>
    </location>
</feature>
<dbReference type="GO" id="GO:0003677">
    <property type="term" value="F:DNA binding"/>
    <property type="evidence" value="ECO:0007669"/>
    <property type="project" value="TreeGrafter"/>
</dbReference>
<sequence length="984" mass="108670">MRNKPRRNKNLQNAASNAEEGRERPTGPIVLSSSSEDDSAADRKESRSSRRKGANIATVFLRNQRGTSKRSSDGEPGRPEVRLLQKTEPLPQRDDVRSSQLTANHGLAESSRREQMTPADLQSCLEKIKALNPAFPVQSVFCSLQRKSRQKLQEASGDCRGGPKEFLSAGDSSHPDTSCERLPKHPRSSPPPEAAAGSCFVPGQEVHGGCIPKQQRSDRKLSRSHRLKQRERLHPTTSDNLRGSCLEDRLWTDKYCPQHSNQLIGNSASVSKLHSWLKSWKRGSDAEEGRLTGDGKHKGSWDCGDFQGEAVVRNGREEPLSNGVLLTGPSGVGKTASVYACAQELGFKVFEVNSSSQRCGRQVLSQLREATRSHLVEPSGEDPLKPVYFNNYNQSSFSPKPGREQLPRSITSSSKTKTVPNSCSAGGKVKTRAAALARYFETKEKADLLHFSGILPSGTSDTEERDNASLICDQSGKQNNETAMSLILFEEVDVIFEDDVGFVAAIRSFLTTTKRPVVLTSNDPFLRERFSCSLEEIVFKTPPAASVCSYLQLTCLAEDAWVDSADVSRLLRLTGGDVRRCLLQLQLWVCSSSRGRTCQPGRLTPARSLHCKASVGGSQRPPYQPGCSDYMLGLLPVTPDYLQNTLKSPSWSESDLTKLLNHLAESWSQGVPLLYSNLELLLPSSLLHLEDKPDPPQQKGFIRSDDDLHTQLAGQRRWDTSGQSVRSVSRLSRRKRAVSKFPSPGLTNSQTRLCETWSRMPSFSNKAGKQTAEAAAGRLDALADLFDLMSYVDATLTEAELLVSGSNTREAFVWTGATITDGVSDKMGEEVGGRRNQDVKAAVEGLGFHRFWRGDSETWTRAQRSKQDLEDKPRGRQQDTQLFVMSSTNQNVSFTPHPACAASESDSRSRVSRLVLSSAPFSLLGNRRAVCVDYMPVLRSFCHKLRVNQRGETGEGRRSHPSLPKSTLRLLAQDVTLRKPRKDS</sequence>
<evidence type="ECO:0000313" key="4">
    <source>
        <dbReference type="Proteomes" id="UP000694548"/>
    </source>
</evidence>
<feature type="region of interest" description="Disordered" evidence="1">
    <location>
        <begin position="1"/>
        <end position="118"/>
    </location>
</feature>
<dbReference type="PANTHER" id="PTHR23389:SF21">
    <property type="entry name" value="ATPASE FAMILY AAA DOMAIN-CONTAINING PROTEIN 5"/>
    <property type="match status" value="1"/>
</dbReference>
<dbReference type="Ensembl" id="ENSNFUT00015040885.1">
    <property type="protein sequence ID" value="ENSNFUP00015039165.1"/>
    <property type="gene ID" value="ENSNFUG00015018883.1"/>
</dbReference>
<dbReference type="Pfam" id="PF00004">
    <property type="entry name" value="AAA"/>
    <property type="match status" value="1"/>
</dbReference>
<feature type="compositionally biased region" description="Basic and acidic residues" evidence="1">
    <location>
        <begin position="173"/>
        <end position="183"/>
    </location>
</feature>
<feature type="compositionally biased region" description="Basic and acidic residues" evidence="1">
    <location>
        <begin position="70"/>
        <end position="97"/>
    </location>
</feature>
<dbReference type="Proteomes" id="UP000694548">
    <property type="component" value="Chromosome sgr08"/>
</dbReference>
<evidence type="ECO:0000256" key="1">
    <source>
        <dbReference type="SAM" id="MobiDB-lite"/>
    </source>
</evidence>
<dbReference type="SMART" id="SM00382">
    <property type="entry name" value="AAA"/>
    <property type="match status" value="1"/>
</dbReference>
<organism evidence="3 4">
    <name type="scientific">Nothobranchius furzeri</name>
    <name type="common">Turquoise killifish</name>
    <dbReference type="NCBI Taxonomy" id="105023"/>
    <lineage>
        <taxon>Eukaryota</taxon>
        <taxon>Metazoa</taxon>
        <taxon>Chordata</taxon>
        <taxon>Craniata</taxon>
        <taxon>Vertebrata</taxon>
        <taxon>Euteleostomi</taxon>
        <taxon>Actinopterygii</taxon>
        <taxon>Neopterygii</taxon>
        <taxon>Teleostei</taxon>
        <taxon>Neoteleostei</taxon>
        <taxon>Acanthomorphata</taxon>
        <taxon>Ovalentaria</taxon>
        <taxon>Atherinomorphae</taxon>
        <taxon>Cyprinodontiformes</taxon>
        <taxon>Nothobranchiidae</taxon>
        <taxon>Nothobranchius</taxon>
    </lineage>
</organism>
<protein>
    <submittedName>
        <fullName evidence="3">ATPase family AAA domain containing 5b</fullName>
    </submittedName>
</protein>
<dbReference type="SUPFAM" id="SSF52540">
    <property type="entry name" value="P-loop containing nucleoside triphosphate hydrolases"/>
    <property type="match status" value="1"/>
</dbReference>
<evidence type="ECO:0000259" key="2">
    <source>
        <dbReference type="SMART" id="SM00382"/>
    </source>
</evidence>
<proteinExistence type="predicted"/>
<dbReference type="PANTHER" id="PTHR23389">
    <property type="entry name" value="CHROMOSOME TRANSMISSION FIDELITY FACTOR 18"/>
    <property type="match status" value="1"/>
</dbReference>
<dbReference type="Gene3D" id="3.40.50.300">
    <property type="entry name" value="P-loop containing nucleotide triphosphate hydrolases"/>
    <property type="match status" value="1"/>
</dbReference>
<dbReference type="GO" id="GO:0005524">
    <property type="term" value="F:ATP binding"/>
    <property type="evidence" value="ECO:0007669"/>
    <property type="project" value="InterPro"/>
</dbReference>
<evidence type="ECO:0000313" key="3">
    <source>
        <dbReference type="Ensembl" id="ENSNFUP00015039165.1"/>
    </source>
</evidence>
<dbReference type="InterPro" id="IPR027417">
    <property type="entry name" value="P-loop_NTPase"/>
</dbReference>
<dbReference type="InterPro" id="IPR003959">
    <property type="entry name" value="ATPase_AAA_core"/>
</dbReference>
<dbReference type="GO" id="GO:0061860">
    <property type="term" value="F:DNA clamp unloader activity"/>
    <property type="evidence" value="ECO:0007669"/>
    <property type="project" value="TreeGrafter"/>
</dbReference>
<feature type="domain" description="AAA+ ATPase" evidence="2">
    <location>
        <begin position="320"/>
        <end position="543"/>
    </location>
</feature>
<dbReference type="CDD" id="cd00009">
    <property type="entry name" value="AAA"/>
    <property type="match status" value="1"/>
</dbReference>
<accession>A0A8C6P6K6</accession>
<keyword evidence="4" id="KW-1185">Reference proteome</keyword>
<feature type="compositionally biased region" description="Basic residues" evidence="1">
    <location>
        <begin position="222"/>
        <end position="231"/>
    </location>
</feature>
<reference evidence="3" key="1">
    <citation type="submission" date="2014-08" db="EMBL/GenBank/DDBJ databases">
        <authorList>
            <person name="Senf B."/>
            <person name="Petzold A."/>
            <person name="Downie B.R."/>
            <person name="Koch P."/>
            <person name="Platzer M."/>
        </authorList>
    </citation>
    <scope>NUCLEOTIDE SEQUENCE [LARGE SCALE GENOMIC DNA]</scope>
    <source>
        <strain evidence="3">GRZ</strain>
    </source>
</reference>
<dbReference type="AlphaFoldDB" id="A0A8C6P6K6"/>
<dbReference type="GO" id="GO:0005634">
    <property type="term" value="C:nucleus"/>
    <property type="evidence" value="ECO:0007669"/>
    <property type="project" value="TreeGrafter"/>
</dbReference>
<reference evidence="3" key="2">
    <citation type="submission" date="2025-08" db="UniProtKB">
        <authorList>
            <consortium name="Ensembl"/>
        </authorList>
    </citation>
    <scope>IDENTIFICATION</scope>
</reference>
<feature type="region of interest" description="Disordered" evidence="1">
    <location>
        <begin position="153"/>
        <end position="239"/>
    </location>
</feature>
<dbReference type="GO" id="GO:0016887">
    <property type="term" value="F:ATP hydrolysis activity"/>
    <property type="evidence" value="ECO:0007669"/>
    <property type="project" value="InterPro"/>
</dbReference>